<dbReference type="SUPFAM" id="SSF52540">
    <property type="entry name" value="P-loop containing nucleoside triphosphate hydrolases"/>
    <property type="match status" value="1"/>
</dbReference>
<dbReference type="GO" id="GO:0005737">
    <property type="term" value="C:cytoplasm"/>
    <property type="evidence" value="ECO:0007669"/>
    <property type="project" value="TreeGrafter"/>
</dbReference>
<keyword evidence="2 5" id="KW-0547">Nucleotide-binding</keyword>
<dbReference type="AlphaFoldDB" id="A0A093Y211"/>
<feature type="compositionally biased region" description="Basic residues" evidence="6">
    <location>
        <begin position="430"/>
        <end position="439"/>
    </location>
</feature>
<dbReference type="FunFam" id="3.40.50.300:FF:000338">
    <property type="entry name" value="GPN-loop GTPase 2"/>
    <property type="match status" value="1"/>
</dbReference>
<comment type="subunit">
    <text evidence="5">Binds to RNA polymerase II (RNAPII).</text>
</comment>
<sequence length="439" mass="49459">MPFAQLVIGPPGAGKSTYCNGMHQFMGAIGRKCSIVNLDPANDQTSYPCALDVRDLVTLEEIMAEDTLGPNGGVLYALEELENNFGWLEEGLKELGDDYILFDCPGQVELFTHHSSLRNIFFRISKLGYRLIVIHLVDSYSLTLPSMYISALLLSLRSMLQMDLPHINVLTKIDNLSNYSPLPFNLDFYTEVQDLNYLLPHLEAETSRLSHEKFGALNQAIIDLVQEFALVAFETLAVEDKKSMMHLLQVIDRASGYAFGPAEGANDSIWQVAVRQGWGDLNISDVQERWLDAKDEYDEHERRELEEEAKAKEAKARGQDDMDDEMLDFEGMVPDSGVSHITKPNAANKAINSILIITLLVVIINIHPKNSLIIPYNNSTILFPKQPIQHTPMIHILSFCPSNLPPRSSDRFLLRFSHRPGDSDNPKNGISHRRLRLSR</sequence>
<feature type="region of interest" description="Disordered" evidence="6">
    <location>
        <begin position="417"/>
        <end position="439"/>
    </location>
</feature>
<comment type="caution">
    <text evidence="7">The sequence shown here is derived from an EMBL/GenBank/DDBJ whole genome shotgun (WGS) entry which is preliminary data.</text>
</comment>
<dbReference type="Pfam" id="PF03029">
    <property type="entry name" value="ATP_bind_1"/>
    <property type="match status" value="1"/>
</dbReference>
<dbReference type="Gene3D" id="3.40.50.300">
    <property type="entry name" value="P-loop containing nucleotide triphosphate hydrolases"/>
    <property type="match status" value="1"/>
</dbReference>
<dbReference type="HOGENOM" id="CLU_037460_0_1_1"/>
<evidence type="ECO:0000256" key="2">
    <source>
        <dbReference type="ARBA" id="ARBA00022741"/>
    </source>
</evidence>
<comment type="function">
    <text evidence="5">Small GTPase required for proper localization of RNA polymerase II and III (RNAPII and RNAPIII). May act at an RNAP assembly step prior to nuclear import.</text>
</comment>
<evidence type="ECO:0000256" key="5">
    <source>
        <dbReference type="RuleBase" id="RU365059"/>
    </source>
</evidence>
<dbReference type="PANTHER" id="PTHR21231">
    <property type="entry name" value="XPA-BINDING PROTEIN 1-RELATED"/>
    <property type="match status" value="1"/>
</dbReference>
<dbReference type="PANTHER" id="PTHR21231:SF3">
    <property type="entry name" value="GPN-LOOP GTPASE 2"/>
    <property type="match status" value="1"/>
</dbReference>
<evidence type="ECO:0000256" key="6">
    <source>
        <dbReference type="SAM" id="MobiDB-lite"/>
    </source>
</evidence>
<feature type="region of interest" description="Disordered" evidence="6">
    <location>
        <begin position="302"/>
        <end position="322"/>
    </location>
</feature>
<comment type="similarity">
    <text evidence="1 5">Belongs to the GPN-loop GTPase family.</text>
</comment>
<evidence type="ECO:0000313" key="7">
    <source>
        <dbReference type="EMBL" id="KFX51493.1"/>
    </source>
</evidence>
<evidence type="ECO:0000256" key="3">
    <source>
        <dbReference type="ARBA" id="ARBA00022801"/>
    </source>
</evidence>
<dbReference type="CDD" id="cd17871">
    <property type="entry name" value="GPN2"/>
    <property type="match status" value="1"/>
</dbReference>
<name>A0A093Y211_TALMA</name>
<evidence type="ECO:0000256" key="4">
    <source>
        <dbReference type="ARBA" id="ARBA00023134"/>
    </source>
</evidence>
<accession>A0A093Y211</accession>
<dbReference type="InterPro" id="IPR004130">
    <property type="entry name" value="Gpn"/>
</dbReference>
<proteinExistence type="inferred from homology"/>
<dbReference type="eggNOG" id="KOG1533">
    <property type="taxonomic scope" value="Eukaryota"/>
</dbReference>
<dbReference type="EMBL" id="JPOX01000005">
    <property type="protein sequence ID" value="KFX51493.1"/>
    <property type="molecule type" value="Genomic_DNA"/>
</dbReference>
<dbReference type="GO" id="GO:0005525">
    <property type="term" value="F:GTP binding"/>
    <property type="evidence" value="ECO:0007669"/>
    <property type="project" value="UniProtKB-KW"/>
</dbReference>
<evidence type="ECO:0000256" key="1">
    <source>
        <dbReference type="ARBA" id="ARBA00005290"/>
    </source>
</evidence>
<organism evidence="7">
    <name type="scientific">Talaromyces marneffei PM1</name>
    <dbReference type="NCBI Taxonomy" id="1077442"/>
    <lineage>
        <taxon>Eukaryota</taxon>
        <taxon>Fungi</taxon>
        <taxon>Dikarya</taxon>
        <taxon>Ascomycota</taxon>
        <taxon>Pezizomycotina</taxon>
        <taxon>Eurotiomycetes</taxon>
        <taxon>Eurotiomycetidae</taxon>
        <taxon>Eurotiales</taxon>
        <taxon>Trichocomaceae</taxon>
        <taxon>Talaromyces</taxon>
        <taxon>Talaromyces sect. Talaromyces</taxon>
    </lineage>
</organism>
<protein>
    <recommendedName>
        <fullName evidence="5">GPN-loop GTPase 2</fullName>
    </recommendedName>
</protein>
<reference evidence="7" key="1">
    <citation type="journal article" date="2014" name="PLoS Genet.">
        <title>Signature Gene Expression Reveals Novel Clues to the Molecular Mechanisms of Dimorphic Transition in Penicillium marneffei.</title>
        <authorList>
            <person name="Yang E."/>
            <person name="Wang G."/>
            <person name="Cai J."/>
            <person name="Woo P.C."/>
            <person name="Lau S.K."/>
            <person name="Yuen K.-Y."/>
            <person name="Chow W.-N."/>
            <person name="Lin X."/>
        </authorList>
    </citation>
    <scope>NUCLEOTIDE SEQUENCE [LARGE SCALE GENOMIC DNA]</scope>
    <source>
        <strain evidence="7">PM1</strain>
    </source>
</reference>
<keyword evidence="3 5" id="KW-0378">Hydrolase</keyword>
<feature type="compositionally biased region" description="Basic and acidic residues" evidence="6">
    <location>
        <begin position="302"/>
        <end position="320"/>
    </location>
</feature>
<dbReference type="InterPro" id="IPR030231">
    <property type="entry name" value="Gpn2"/>
</dbReference>
<dbReference type="InterPro" id="IPR027417">
    <property type="entry name" value="P-loop_NTPase"/>
</dbReference>
<gene>
    <name evidence="7" type="ORF">GQ26_0052660</name>
</gene>
<keyword evidence="4 5" id="KW-0342">GTP-binding</keyword>
<dbReference type="GO" id="GO:0003924">
    <property type="term" value="F:GTPase activity"/>
    <property type="evidence" value="ECO:0007669"/>
    <property type="project" value="TreeGrafter"/>
</dbReference>